<evidence type="ECO:0000313" key="1">
    <source>
        <dbReference type="EMBL" id="MCI55243.1"/>
    </source>
</evidence>
<sequence>DDFDKEFDPSDDVDVFDDVFVIIPEFNIPKPVEVTFNSQKSVVTPLVICPSGTMPYTSNKAVPYKYNATMIEYGREVPIPHFPSAVNIVE</sequence>
<organism evidence="1 2">
    <name type="scientific">Trifolium medium</name>
    <dbReference type="NCBI Taxonomy" id="97028"/>
    <lineage>
        <taxon>Eukaryota</taxon>
        <taxon>Viridiplantae</taxon>
        <taxon>Streptophyta</taxon>
        <taxon>Embryophyta</taxon>
        <taxon>Tracheophyta</taxon>
        <taxon>Spermatophyta</taxon>
        <taxon>Magnoliopsida</taxon>
        <taxon>eudicotyledons</taxon>
        <taxon>Gunneridae</taxon>
        <taxon>Pentapetalae</taxon>
        <taxon>rosids</taxon>
        <taxon>fabids</taxon>
        <taxon>Fabales</taxon>
        <taxon>Fabaceae</taxon>
        <taxon>Papilionoideae</taxon>
        <taxon>50 kb inversion clade</taxon>
        <taxon>NPAAA clade</taxon>
        <taxon>Hologalegina</taxon>
        <taxon>IRL clade</taxon>
        <taxon>Trifolieae</taxon>
        <taxon>Trifolium</taxon>
    </lineage>
</organism>
<name>A0A392T283_9FABA</name>
<feature type="non-terminal residue" evidence="1">
    <location>
        <position position="1"/>
    </location>
</feature>
<protein>
    <submittedName>
        <fullName evidence="1">Uncharacterized protein</fullName>
    </submittedName>
</protein>
<dbReference type="EMBL" id="LXQA010492985">
    <property type="protein sequence ID" value="MCI55243.1"/>
    <property type="molecule type" value="Genomic_DNA"/>
</dbReference>
<dbReference type="Proteomes" id="UP000265520">
    <property type="component" value="Unassembled WGS sequence"/>
</dbReference>
<feature type="non-terminal residue" evidence="1">
    <location>
        <position position="90"/>
    </location>
</feature>
<accession>A0A392T283</accession>
<comment type="caution">
    <text evidence="1">The sequence shown here is derived from an EMBL/GenBank/DDBJ whole genome shotgun (WGS) entry which is preliminary data.</text>
</comment>
<keyword evidence="2" id="KW-1185">Reference proteome</keyword>
<dbReference type="AlphaFoldDB" id="A0A392T283"/>
<proteinExistence type="predicted"/>
<evidence type="ECO:0000313" key="2">
    <source>
        <dbReference type="Proteomes" id="UP000265520"/>
    </source>
</evidence>
<reference evidence="1 2" key="1">
    <citation type="journal article" date="2018" name="Front. Plant Sci.">
        <title>Red Clover (Trifolium pratense) and Zigzag Clover (T. medium) - A Picture of Genomic Similarities and Differences.</title>
        <authorList>
            <person name="Dluhosova J."/>
            <person name="Istvanek J."/>
            <person name="Nedelnik J."/>
            <person name="Repkova J."/>
        </authorList>
    </citation>
    <scope>NUCLEOTIDE SEQUENCE [LARGE SCALE GENOMIC DNA]</scope>
    <source>
        <strain evidence="2">cv. 10/8</strain>
        <tissue evidence="1">Leaf</tissue>
    </source>
</reference>